<organism evidence="1 2">
    <name type="scientific">Halotia branconii CENA392</name>
    <dbReference type="NCBI Taxonomy" id="1539056"/>
    <lineage>
        <taxon>Bacteria</taxon>
        <taxon>Bacillati</taxon>
        <taxon>Cyanobacteriota</taxon>
        <taxon>Cyanophyceae</taxon>
        <taxon>Nostocales</taxon>
        <taxon>Nodulariaceae</taxon>
        <taxon>Halotia</taxon>
    </lineage>
</organism>
<dbReference type="EMBL" id="CP124543">
    <property type="protein sequence ID" value="WGV26254.1"/>
    <property type="molecule type" value="Genomic_DNA"/>
</dbReference>
<keyword evidence="2" id="KW-1185">Reference proteome</keyword>
<dbReference type="Proteomes" id="UP001223520">
    <property type="component" value="Chromosome"/>
</dbReference>
<reference evidence="1 2" key="1">
    <citation type="journal article" date="2023" name="Limnol Oceanogr Lett">
        <title>Environmental adaptations by the intertidal Antarctic cyanobacterium Halotia branconii CENA392 as revealed using long-read genome sequencing.</title>
        <authorList>
            <person name="Dextro R.B."/>
            <person name="Delbaje E."/>
            <person name="Freitas P.N.N."/>
            <person name="Geraldes V."/>
            <person name="Pinto E."/>
            <person name="Long P.F."/>
            <person name="Fiore M.F."/>
        </authorList>
    </citation>
    <scope>NUCLEOTIDE SEQUENCE [LARGE SCALE GENOMIC DNA]</scope>
    <source>
        <strain evidence="1 2">CENA392</strain>
    </source>
</reference>
<gene>
    <name evidence="1" type="ORF">QI031_01700</name>
</gene>
<evidence type="ECO:0000313" key="2">
    <source>
        <dbReference type="Proteomes" id="UP001223520"/>
    </source>
</evidence>
<evidence type="ECO:0000313" key="1">
    <source>
        <dbReference type="EMBL" id="WGV26254.1"/>
    </source>
</evidence>
<name>A0AAJ6NT53_9CYAN</name>
<protein>
    <recommendedName>
        <fullName evidence="3">CD-NTase-associated protein 12/Pycsar effector protein TIR domain-containing protein</fullName>
    </recommendedName>
</protein>
<sequence length="482" mass="55805">MHCKIFYSWQSDLPNATNRGFIEKALEDAAKSIRNDDSIEVEPVIDRDTINVPGSPDIAYTIFGKIEQAQVFVCDISIINQNTSSRPTPNPNVLIELGYAIKTLGWDNIVMVMNSAFGKPEELPFDLRMRRVITYHMLQESEDRATERKKLERTLTAALRSILEGLDLQTTGEIVQPLSIGEQARIAVENYQPNQIPLVRRFMTWLRDELDALKPAFTKGGFPDELLMQSIEQTTDLVIQFAQIAEVIATMNNYDAASEIYKQFELILERYNMPRTFFGNYKNIDFDFYKFIGHELFVTFFSFLIRENRWQLIADLLEEEIYVENHQISKEQGLVSFIYVSKHVKLLNYHKERLRLSRISIHADILNERHTQGELAKVIPIQEFMDADCFLFLRSEFMAPAASQWNKWIPWSKVYMQKVPRYLLEASHIKYAEKLLSPLGIKNIDTFRIRLPDASNKLEKMFSDGFSDFSPLGIDPLTIGSK</sequence>
<proteinExistence type="predicted"/>
<evidence type="ECO:0008006" key="3">
    <source>
        <dbReference type="Google" id="ProtNLM"/>
    </source>
</evidence>
<dbReference type="KEGG" id="hbq:QI031_01700"/>
<dbReference type="AlphaFoldDB" id="A0AAJ6NT53"/>
<dbReference type="RefSeq" id="WP_281483509.1">
    <property type="nucleotide sequence ID" value="NZ_CP124543.1"/>
</dbReference>
<accession>A0AAJ6NT53</accession>